<dbReference type="InterPro" id="IPR017441">
    <property type="entry name" value="Protein_kinase_ATP_BS"/>
</dbReference>
<dbReference type="InterPro" id="IPR003593">
    <property type="entry name" value="AAA+_ATPase"/>
</dbReference>
<evidence type="ECO:0000256" key="5">
    <source>
        <dbReference type="PROSITE-ProRule" id="PRU10141"/>
    </source>
</evidence>
<evidence type="ECO:0000256" key="3">
    <source>
        <dbReference type="ARBA" id="ARBA00022741"/>
    </source>
</evidence>
<dbReference type="InterPro" id="IPR045063">
    <property type="entry name" value="Dynamin_N"/>
</dbReference>
<dbReference type="GO" id="GO:0004674">
    <property type="term" value="F:protein serine/threonine kinase activity"/>
    <property type="evidence" value="ECO:0007669"/>
    <property type="project" value="UniProtKB-KW"/>
</dbReference>
<dbReference type="PROSITE" id="PS00107">
    <property type="entry name" value="PROTEIN_KINASE_ATP"/>
    <property type="match status" value="2"/>
</dbReference>
<evidence type="ECO:0000256" key="7">
    <source>
        <dbReference type="SAM" id="Phobius"/>
    </source>
</evidence>
<dbReference type="SUPFAM" id="SSF56112">
    <property type="entry name" value="Protein kinase-like (PK-like)"/>
    <property type="match status" value="2"/>
</dbReference>
<evidence type="ECO:0000313" key="10">
    <source>
        <dbReference type="Proteomes" id="UP001159428"/>
    </source>
</evidence>
<comment type="caution">
    <text evidence="9">The sequence shown here is derived from an EMBL/GenBank/DDBJ whole genome shotgun (WGS) entry which is preliminary data.</text>
</comment>
<feature type="domain" description="Protein kinase" evidence="8">
    <location>
        <begin position="713"/>
        <end position="994"/>
    </location>
</feature>
<gene>
    <name evidence="9" type="ORF">PMEA_00008089</name>
</gene>
<evidence type="ECO:0000256" key="4">
    <source>
        <dbReference type="ARBA" id="ARBA00022840"/>
    </source>
</evidence>
<keyword evidence="7" id="KW-0472">Membrane</keyword>
<organism evidence="9 10">
    <name type="scientific">Pocillopora meandrina</name>
    <dbReference type="NCBI Taxonomy" id="46732"/>
    <lineage>
        <taxon>Eukaryota</taxon>
        <taxon>Metazoa</taxon>
        <taxon>Cnidaria</taxon>
        <taxon>Anthozoa</taxon>
        <taxon>Hexacorallia</taxon>
        <taxon>Scleractinia</taxon>
        <taxon>Astrocoeniina</taxon>
        <taxon>Pocilloporidae</taxon>
        <taxon>Pocillopora</taxon>
    </lineage>
</organism>
<keyword evidence="2" id="KW-0723">Serine/threonine-protein kinase</keyword>
<evidence type="ECO:0000313" key="9">
    <source>
        <dbReference type="EMBL" id="CAH3120103.1"/>
    </source>
</evidence>
<keyword evidence="2" id="KW-0808">Transferase</keyword>
<dbReference type="InterPro" id="IPR008271">
    <property type="entry name" value="Ser/Thr_kinase_AS"/>
</dbReference>
<dbReference type="GO" id="GO:0005524">
    <property type="term" value="F:ATP binding"/>
    <property type="evidence" value="ECO:0007669"/>
    <property type="project" value="UniProtKB-UniRule"/>
</dbReference>
<keyword evidence="7" id="KW-1133">Transmembrane helix</keyword>
<feature type="coiled-coil region" evidence="6">
    <location>
        <begin position="485"/>
        <end position="512"/>
    </location>
</feature>
<dbReference type="SMART" id="SM00220">
    <property type="entry name" value="S_TKc"/>
    <property type="match status" value="2"/>
</dbReference>
<dbReference type="InterPro" id="IPR027417">
    <property type="entry name" value="P-loop_NTPase"/>
</dbReference>
<evidence type="ECO:0000256" key="1">
    <source>
        <dbReference type="ARBA" id="ARBA00008171"/>
    </source>
</evidence>
<feature type="transmembrane region" description="Helical" evidence="7">
    <location>
        <begin position="1508"/>
        <end position="1529"/>
    </location>
</feature>
<proteinExistence type="inferred from homology"/>
<feature type="binding site" evidence="5">
    <location>
        <position position="1684"/>
    </location>
    <ligand>
        <name>ATP</name>
        <dbReference type="ChEBI" id="CHEBI:30616"/>
    </ligand>
</feature>
<dbReference type="SMART" id="SM00382">
    <property type="entry name" value="AAA"/>
    <property type="match status" value="2"/>
</dbReference>
<dbReference type="Gene3D" id="3.40.50.300">
    <property type="entry name" value="P-loop containing nucleotide triphosphate hydrolases"/>
    <property type="match status" value="2"/>
</dbReference>
<comment type="similarity">
    <text evidence="1">Belongs to the protein kinase superfamily. TKL Ser/Thr protein kinase family. ROCO subfamily.</text>
</comment>
<dbReference type="InterPro" id="IPR001245">
    <property type="entry name" value="Ser-Thr/Tyr_kinase_cat_dom"/>
</dbReference>
<dbReference type="Pfam" id="PF00350">
    <property type="entry name" value="Dynamin_N"/>
    <property type="match status" value="2"/>
</dbReference>
<dbReference type="SUPFAM" id="SSF52540">
    <property type="entry name" value="P-loop containing nucleoside triphosphate hydrolases"/>
    <property type="match status" value="2"/>
</dbReference>
<dbReference type="PROSITE" id="PS00108">
    <property type="entry name" value="PROTEIN_KINASE_ST"/>
    <property type="match status" value="2"/>
</dbReference>
<dbReference type="Proteomes" id="UP001159428">
    <property type="component" value="Unassembled WGS sequence"/>
</dbReference>
<accession>A0AAU9WNI2</accession>
<feature type="domain" description="Protein kinase" evidence="8">
    <location>
        <begin position="1651"/>
        <end position="1920"/>
    </location>
</feature>
<keyword evidence="3 5" id="KW-0547">Nucleotide-binding</keyword>
<evidence type="ECO:0000256" key="2">
    <source>
        <dbReference type="ARBA" id="ARBA00022527"/>
    </source>
</evidence>
<dbReference type="InterPro" id="IPR000719">
    <property type="entry name" value="Prot_kinase_dom"/>
</dbReference>
<name>A0AAU9WNI2_9CNID</name>
<reference evidence="9 10" key="1">
    <citation type="submission" date="2022-05" db="EMBL/GenBank/DDBJ databases">
        <authorList>
            <consortium name="Genoscope - CEA"/>
            <person name="William W."/>
        </authorList>
    </citation>
    <scope>NUCLEOTIDE SEQUENCE [LARGE SCALE GENOMIC DNA]</scope>
</reference>
<protein>
    <recommendedName>
        <fullName evidence="8">Protein kinase domain-containing protein</fullName>
    </recommendedName>
</protein>
<dbReference type="InterPro" id="IPR011009">
    <property type="entry name" value="Kinase-like_dom_sf"/>
</dbReference>
<evidence type="ECO:0000259" key="8">
    <source>
        <dbReference type="PROSITE" id="PS50011"/>
    </source>
</evidence>
<keyword evidence="2" id="KW-0418">Kinase</keyword>
<dbReference type="Pfam" id="PF07714">
    <property type="entry name" value="PK_Tyr_Ser-Thr"/>
    <property type="match status" value="2"/>
</dbReference>
<feature type="binding site" evidence="5">
    <location>
        <position position="746"/>
    </location>
    <ligand>
        <name>ATP</name>
        <dbReference type="ChEBI" id="CHEBI:30616"/>
    </ligand>
</feature>
<keyword evidence="10" id="KW-1185">Reference proteome</keyword>
<dbReference type="PANTHER" id="PTHR26392:SF92">
    <property type="entry name" value="PROTEIN KINASE DOMAIN-CONTAINING PROTEIN"/>
    <property type="match status" value="1"/>
</dbReference>
<keyword evidence="4 5" id="KW-0067">ATP-binding</keyword>
<dbReference type="EMBL" id="CALNXJ010000017">
    <property type="protein sequence ID" value="CAH3120103.1"/>
    <property type="molecule type" value="Genomic_DNA"/>
</dbReference>
<dbReference type="PANTHER" id="PTHR26392">
    <property type="entry name" value="MITOGEN-ACTIVATED PROTEIN KINASE KINASE KINASE 7-RELATED"/>
    <property type="match status" value="1"/>
</dbReference>
<sequence>MSTLLDVDKIDNIVEMVNTLVSLKIPSKGLKTLDEMKAKVKETLQSLEKKSSWTANEAFSVLTEAKKEDERKRSTLLNFYERTDVCLQKMDEKVHALLEQNIRNLKEKIASHKQNLLKKEYIVLVAGETSSGKSTLLNLILGEQLLPYSVLSTTSTICELRYGDTPKLVVHFKDKGSGDTSRTVLLDKPTEASEQSYLKQISQFVHKKTNRDEGSDYEKIELFWPHNLLKENIVIVDSPGIGESPIMDGIVEKYLPEAFAFIYVINSENAGGIQPDRVGKLIEHARQVSLDKQREFSSNCALFISNEWDHVPSEETDDVKNHIVAKLTACWPSLDPESQIIYMSAKEASKAQKLGVVTKEFAELMNGIKSMVLKSIKARLQIQWRWLEYLLARMAFHTKAFIRNSSEDRKNVIDRMTFITDRLQSIERQQDTISKDLRLHLQNKTDNAVIALSTYLKSPIVKQQFSSWKLHEVPKTREIWEMTENDIEKALEKRLREKIEEWEEKNHVFSNARTSLIQYFEEKFRYVEDQLRMLEGSVLAEGAASSASGPVASDDLSVAGKVVIGVTSPIWFPVGLVVLVVSVPVLGAIAAKGKFKNWNKTRQYNNDKCAFMTKASQEYLNEAAEEQHLKSFVMEQLREARVCLKQVLDRIPQLIEEDKMLCRQLTDENRSKKEVEDFFTPLLEKSVQIRDEMALFSIKEVHTMDISCDDLEWQDDAHLGSGAFAAVYRGKLKIQREDKPVDVAVKVWSDELDGVTANGFLSETEILRKLKHPFIVKYYGAALRQEGEQWKAILVMELCKENLMRHIFRHESNIPGRSSTATAAKDVIGRAKDIADALEYIHRQSIVHRDLKLENILLSQENIAKVADVGVSKEAKAITGTMTGTPMYLAHEVIKSRLYDFKVDIYSFGIMLWEMWYGERDSKKSTLLSLILGEQLLPDSFLTTSSIICELRYRKTPGLVVHYKDVDPKPGLFSKTIQLSEMAVNSQQIRHPPLATSIWHCQKNNGNLSKIIIMMDRLLFEILYSSLCALKLSICNMSALPDIDKIDDISEMVTTMASLKISTKGLKSLDEMKAKVKETLQSSERKSSWTAKEVRTLQYLFKYGLPANSIHKQHFQYNGGTFVSFCAIYQAFSVLTEAKKEDERKRATLLNFYKHTDICLQSMDEKVHALLEQNIGNLKEKIASHKQNLLKKEYIVLVAGETSSGKSTLLNLILGEQLLPYSVLSTTSTICELRYGDTPKLVVHFKDKGSGDTSRTVLLEKPTEASEQSYLKQISQFVHRKTNREKGSDYEKIELFWPHDLLKENIVIVDSPGIGESTIMDDIVKEYLPEAFAFIYVINSENAGGIQPDRLGKLIEHARRVSLDKQRESSSNCALFVCNKWDHMPSEETEDVKNHIVTKLTECWPFLDPESQIIYMSAKEAIEAQNLGVVTKEFAELMNGIKSMVLKSIEARLQIQWSKETFRYVEGQLRILEGSLLAGGVTHSASGSLASNDLNLAQKVMIGVTSPIWLPICLVVLVVGVPVLGALAFKWELQNWNKTRQYNNDKCTFMSKASQKFLNKVAEEQHLTLFVTEQLREAQVFLKQVLDRIPQLIEEDKMLCQQLSNENRSKKEVEDFYTPLLEKSVQIRDEMALFGIKEVRTMDISCDDLEWQDDAPLGRGAFASVYRGKLRIRGEDKPVDVAVKVWNDELHEVNACGFISETEILRKLNYPFIVKFYGAALRKEGEQLKAILVMELCKENLMRHIFRHERNIPGRSSTATAARDVIGWAKDIANALKYIHRQGIVHRDLKLENILLSQENIAKLADVGVSKEAKAIMGTMTGTPLYLAPEVIKSHLYDYKADIYSFGIMLWEMWYGSRPLLDVEGNVHEYFEKVVEGVRPTHVEGSKEPPAGLRDLMQRCWDENPDNRPDASECYKKLFQLYQESAAPSS</sequence>
<keyword evidence="7" id="KW-0812">Transmembrane</keyword>
<keyword evidence="6" id="KW-0175">Coiled coil</keyword>
<dbReference type="Gene3D" id="1.10.510.10">
    <property type="entry name" value="Transferase(Phosphotransferase) domain 1"/>
    <property type="match status" value="2"/>
</dbReference>
<dbReference type="PROSITE" id="PS50011">
    <property type="entry name" value="PROTEIN_KINASE_DOM"/>
    <property type="match status" value="2"/>
</dbReference>
<evidence type="ECO:0000256" key="6">
    <source>
        <dbReference type="SAM" id="Coils"/>
    </source>
</evidence>